<keyword evidence="3 5" id="KW-0342">GTP-binding</keyword>
<keyword evidence="6" id="KW-1133">Transmembrane helix</keyword>
<dbReference type="Proteomes" id="UP000053806">
    <property type="component" value="Unassembled WGS sequence"/>
</dbReference>
<protein>
    <submittedName>
        <fullName evidence="7">Guanine nucleotide-binding protein G(T) subunit alpha-1</fullName>
    </submittedName>
</protein>
<evidence type="ECO:0000256" key="3">
    <source>
        <dbReference type="ARBA" id="ARBA00023134"/>
    </source>
</evidence>
<dbReference type="GO" id="GO:0005834">
    <property type="term" value="C:heterotrimeric G-protein complex"/>
    <property type="evidence" value="ECO:0007669"/>
    <property type="project" value="TreeGrafter"/>
</dbReference>
<feature type="non-terminal residue" evidence="7">
    <location>
        <position position="79"/>
    </location>
</feature>
<dbReference type="GO" id="GO:0003924">
    <property type="term" value="F:GTPase activity"/>
    <property type="evidence" value="ECO:0007669"/>
    <property type="project" value="InterPro"/>
</dbReference>
<dbReference type="Pfam" id="PF00503">
    <property type="entry name" value="G-alpha"/>
    <property type="match status" value="2"/>
</dbReference>
<keyword evidence="2 5" id="KW-0547">Nucleotide-binding</keyword>
<evidence type="ECO:0000256" key="2">
    <source>
        <dbReference type="ARBA" id="ARBA00022741"/>
    </source>
</evidence>
<dbReference type="SMART" id="SM00275">
    <property type="entry name" value="G_alpha"/>
    <property type="match status" value="1"/>
</dbReference>
<sequence>RMFDVGGQRSERKKWIHCFEGVTAIIFCVALSAYDLVLICNHRYFATTSIVLFLNKKDVFLEKIKKAHLSICFPDYDGE</sequence>
<dbReference type="GO" id="GO:0007188">
    <property type="term" value="P:adenylate cyclase-modulating G protein-coupled receptor signaling pathway"/>
    <property type="evidence" value="ECO:0007669"/>
    <property type="project" value="TreeGrafter"/>
</dbReference>
<reference evidence="7 8" key="1">
    <citation type="submission" date="2014-04" db="EMBL/GenBank/DDBJ databases">
        <title>Genome evolution of avian class.</title>
        <authorList>
            <person name="Zhang G."/>
            <person name="Li C."/>
        </authorList>
    </citation>
    <scope>NUCLEOTIDE SEQUENCE [LARGE SCALE GENOMIC DNA]</scope>
    <source>
        <strain evidence="7">BGI_N327</strain>
    </source>
</reference>
<keyword evidence="6" id="KW-0812">Transmembrane</keyword>
<dbReference type="InterPro" id="IPR027417">
    <property type="entry name" value="P-loop_NTPase"/>
</dbReference>
<evidence type="ECO:0000256" key="6">
    <source>
        <dbReference type="SAM" id="Phobius"/>
    </source>
</evidence>
<gene>
    <name evidence="7" type="ORF">N327_07186</name>
</gene>
<evidence type="ECO:0000256" key="4">
    <source>
        <dbReference type="ARBA" id="ARBA00023224"/>
    </source>
</evidence>
<dbReference type="EMBL" id="KK589116">
    <property type="protein sequence ID" value="KFV98974.1"/>
    <property type="molecule type" value="Genomic_DNA"/>
</dbReference>
<dbReference type="InterPro" id="IPR001019">
    <property type="entry name" value="Gprotein_alpha_su"/>
</dbReference>
<dbReference type="GO" id="GO:0046872">
    <property type="term" value="F:metal ion binding"/>
    <property type="evidence" value="ECO:0007669"/>
    <property type="project" value="UniProtKB-KW"/>
</dbReference>
<dbReference type="GO" id="GO:0005737">
    <property type="term" value="C:cytoplasm"/>
    <property type="evidence" value="ECO:0007669"/>
    <property type="project" value="TreeGrafter"/>
</dbReference>
<dbReference type="GO" id="GO:0001664">
    <property type="term" value="F:G protein-coupled receptor binding"/>
    <property type="evidence" value="ECO:0007669"/>
    <property type="project" value="TreeGrafter"/>
</dbReference>
<accession>A0A093I8F4</accession>
<feature type="binding site" evidence="5">
    <location>
        <begin position="55"/>
        <end position="58"/>
    </location>
    <ligand>
        <name>GTP</name>
        <dbReference type="ChEBI" id="CHEBI:37565"/>
    </ligand>
</feature>
<feature type="non-terminal residue" evidence="7">
    <location>
        <position position="1"/>
    </location>
</feature>
<name>A0A093I8F4_FULGA</name>
<keyword evidence="6" id="KW-0472">Membrane</keyword>
<evidence type="ECO:0000313" key="7">
    <source>
        <dbReference type="EMBL" id="KFV98974.1"/>
    </source>
</evidence>
<dbReference type="PANTHER" id="PTHR10218">
    <property type="entry name" value="GTP-BINDING PROTEIN ALPHA SUBUNIT"/>
    <property type="match status" value="1"/>
</dbReference>
<dbReference type="FunFam" id="3.40.50.300:FF:000720">
    <property type="entry name" value="Guanine nucleotide-binding protein G(k) subunit alpha"/>
    <property type="match status" value="1"/>
</dbReference>
<evidence type="ECO:0000256" key="5">
    <source>
        <dbReference type="PIRSR" id="PIRSR601019-1"/>
    </source>
</evidence>
<dbReference type="Gene3D" id="3.40.50.300">
    <property type="entry name" value="P-loop containing nucleotide triphosphate hydrolases"/>
    <property type="match status" value="2"/>
</dbReference>
<feature type="binding site" evidence="5">
    <location>
        <begin position="4"/>
        <end position="8"/>
    </location>
    <ligand>
        <name>GTP</name>
        <dbReference type="ChEBI" id="CHEBI:37565"/>
    </ligand>
</feature>
<organism evidence="7 8">
    <name type="scientific">Fulmarus glacialis</name>
    <name type="common">Northern fulmar</name>
    <dbReference type="NCBI Taxonomy" id="30455"/>
    <lineage>
        <taxon>Eukaryota</taxon>
        <taxon>Metazoa</taxon>
        <taxon>Chordata</taxon>
        <taxon>Craniata</taxon>
        <taxon>Vertebrata</taxon>
        <taxon>Euteleostomi</taxon>
        <taxon>Archelosauria</taxon>
        <taxon>Archosauria</taxon>
        <taxon>Dinosauria</taxon>
        <taxon>Saurischia</taxon>
        <taxon>Theropoda</taxon>
        <taxon>Coelurosauria</taxon>
        <taxon>Aves</taxon>
        <taxon>Neognathae</taxon>
        <taxon>Neoaves</taxon>
        <taxon>Aequornithes</taxon>
        <taxon>Procellariiformes</taxon>
        <taxon>Procellariidae</taxon>
        <taxon>Fulmarus</taxon>
    </lineage>
</organism>
<evidence type="ECO:0000256" key="1">
    <source>
        <dbReference type="ARBA" id="ARBA00022723"/>
    </source>
</evidence>
<dbReference type="PROSITE" id="PS51882">
    <property type="entry name" value="G_ALPHA"/>
    <property type="match status" value="1"/>
</dbReference>
<dbReference type="GO" id="GO:0031683">
    <property type="term" value="F:G-protein beta/gamma-subunit complex binding"/>
    <property type="evidence" value="ECO:0007669"/>
    <property type="project" value="InterPro"/>
</dbReference>
<keyword evidence="4" id="KW-0807">Transducer</keyword>
<dbReference type="PANTHER" id="PTHR10218:SF302">
    <property type="entry name" value="GUANINE NUCLEOTIDE-BINDING PROTEIN ALPHA-5 SUBUNIT"/>
    <property type="match status" value="1"/>
</dbReference>
<dbReference type="AlphaFoldDB" id="A0A093I8F4"/>
<dbReference type="SUPFAM" id="SSF52540">
    <property type="entry name" value="P-loop containing nucleoside triphosphate hydrolases"/>
    <property type="match status" value="1"/>
</dbReference>
<dbReference type="GO" id="GO:0005525">
    <property type="term" value="F:GTP binding"/>
    <property type="evidence" value="ECO:0007669"/>
    <property type="project" value="UniProtKB-KW"/>
</dbReference>
<keyword evidence="8" id="KW-1185">Reference proteome</keyword>
<feature type="transmembrane region" description="Helical" evidence="6">
    <location>
        <begin position="21"/>
        <end position="39"/>
    </location>
</feature>
<keyword evidence="1" id="KW-0479">Metal-binding</keyword>
<proteinExistence type="predicted"/>
<evidence type="ECO:0000313" key="8">
    <source>
        <dbReference type="Proteomes" id="UP000053806"/>
    </source>
</evidence>